<keyword evidence="8" id="KW-1185">Reference proteome</keyword>
<keyword evidence="3" id="KW-0325">Glycoprotein</keyword>
<dbReference type="Gene3D" id="2.60.40.3210">
    <property type="entry name" value="Zona pellucida, ZP-N domain"/>
    <property type="match status" value="1"/>
</dbReference>
<evidence type="ECO:0000256" key="1">
    <source>
        <dbReference type="ARBA" id="ARBA00022729"/>
    </source>
</evidence>
<keyword evidence="5" id="KW-1133">Transmembrane helix</keyword>
<dbReference type="SMART" id="SM00241">
    <property type="entry name" value="ZP"/>
    <property type="match status" value="1"/>
</dbReference>
<gene>
    <name evidence="9" type="primary">LOC114852826</name>
</gene>
<organism evidence="8 9">
    <name type="scientific">Betta splendens</name>
    <name type="common">Siamese fighting fish</name>
    <dbReference type="NCBI Taxonomy" id="158456"/>
    <lineage>
        <taxon>Eukaryota</taxon>
        <taxon>Metazoa</taxon>
        <taxon>Chordata</taxon>
        <taxon>Craniata</taxon>
        <taxon>Vertebrata</taxon>
        <taxon>Euteleostomi</taxon>
        <taxon>Actinopterygii</taxon>
        <taxon>Neopterygii</taxon>
        <taxon>Teleostei</taxon>
        <taxon>Neoteleostei</taxon>
        <taxon>Acanthomorphata</taxon>
        <taxon>Anabantaria</taxon>
        <taxon>Anabantiformes</taxon>
        <taxon>Anabantoidei</taxon>
        <taxon>Osphronemidae</taxon>
        <taxon>Betta</taxon>
    </lineage>
</organism>
<evidence type="ECO:0000256" key="3">
    <source>
        <dbReference type="ARBA" id="ARBA00023180"/>
    </source>
</evidence>
<dbReference type="InterPro" id="IPR048290">
    <property type="entry name" value="ZP_chr"/>
</dbReference>
<keyword evidence="5" id="KW-0472">Membrane</keyword>
<evidence type="ECO:0000259" key="7">
    <source>
        <dbReference type="PROSITE" id="PS51034"/>
    </source>
</evidence>
<feature type="signal peptide" evidence="6">
    <location>
        <begin position="1"/>
        <end position="20"/>
    </location>
</feature>
<dbReference type="Gene3D" id="2.60.40.4100">
    <property type="entry name" value="Zona pellucida, ZP-C domain"/>
    <property type="match status" value="1"/>
</dbReference>
<keyword evidence="5" id="KW-0812">Transmembrane</keyword>
<name>A0A6P7M5H9_BETSP</name>
<protein>
    <submittedName>
        <fullName evidence="9">Uncharacterized protein LOC114852826</fullName>
    </submittedName>
</protein>
<accession>A0A6P7M5H9</accession>
<dbReference type="AlphaFoldDB" id="A0A6P7M5H9"/>
<evidence type="ECO:0000256" key="4">
    <source>
        <dbReference type="SAM" id="MobiDB-lite"/>
    </source>
</evidence>
<reference evidence="9" key="1">
    <citation type="submission" date="2025-08" db="UniProtKB">
        <authorList>
            <consortium name="RefSeq"/>
        </authorList>
    </citation>
    <scope>IDENTIFICATION</scope>
</reference>
<dbReference type="KEGG" id="bspl:114852826"/>
<dbReference type="Proteomes" id="UP000515150">
    <property type="component" value="Chromosome 3"/>
</dbReference>
<dbReference type="PRINTS" id="PR00023">
    <property type="entry name" value="ZPELLUCIDA"/>
</dbReference>
<dbReference type="InterPro" id="IPR042235">
    <property type="entry name" value="ZP-C_dom"/>
</dbReference>
<feature type="region of interest" description="Disordered" evidence="4">
    <location>
        <begin position="263"/>
        <end position="366"/>
    </location>
</feature>
<dbReference type="GeneID" id="114852826"/>
<dbReference type="Pfam" id="PF23344">
    <property type="entry name" value="ZP-N"/>
    <property type="match status" value="1"/>
</dbReference>
<keyword evidence="1 6" id="KW-0732">Signal</keyword>
<dbReference type="PANTHER" id="PTHR14002:SF59">
    <property type="entry name" value="CUB AND ZONA PELLUCIDA-LIKE DOMAIN-CONTAINING PROTEIN 1-RELATED"/>
    <property type="match status" value="1"/>
</dbReference>
<evidence type="ECO:0000313" key="9">
    <source>
        <dbReference type="RefSeq" id="XP_029001329.2"/>
    </source>
</evidence>
<dbReference type="OrthoDB" id="10063988at2759"/>
<evidence type="ECO:0000256" key="2">
    <source>
        <dbReference type="ARBA" id="ARBA00023157"/>
    </source>
</evidence>
<dbReference type="Pfam" id="PF00100">
    <property type="entry name" value="Zona_pellucida"/>
    <property type="match status" value="1"/>
</dbReference>
<feature type="chain" id="PRO_5040827543" evidence="6">
    <location>
        <begin position="21"/>
        <end position="851"/>
    </location>
</feature>
<evidence type="ECO:0000256" key="6">
    <source>
        <dbReference type="SAM" id="SignalP"/>
    </source>
</evidence>
<keyword evidence="2" id="KW-1015">Disulfide bond</keyword>
<dbReference type="InterPro" id="IPR001507">
    <property type="entry name" value="ZP_dom"/>
</dbReference>
<dbReference type="InterPro" id="IPR055355">
    <property type="entry name" value="ZP-C"/>
</dbReference>
<proteinExistence type="predicted"/>
<dbReference type="InParanoid" id="A0A6P7M5H9"/>
<dbReference type="PROSITE" id="PS51034">
    <property type="entry name" value="ZP_2"/>
    <property type="match status" value="1"/>
</dbReference>
<dbReference type="RefSeq" id="XP_029001329.2">
    <property type="nucleotide sequence ID" value="XM_029145496.3"/>
</dbReference>
<feature type="transmembrane region" description="Helical" evidence="5">
    <location>
        <begin position="814"/>
        <end position="835"/>
    </location>
</feature>
<dbReference type="PANTHER" id="PTHR14002">
    <property type="entry name" value="ENDOGLIN/TGF-BETA RECEPTOR TYPE III"/>
    <property type="match status" value="1"/>
</dbReference>
<feature type="compositionally biased region" description="Low complexity" evidence="4">
    <location>
        <begin position="274"/>
        <end position="366"/>
    </location>
</feature>
<feature type="domain" description="ZP" evidence="7">
    <location>
        <begin position="527"/>
        <end position="775"/>
    </location>
</feature>
<evidence type="ECO:0000256" key="5">
    <source>
        <dbReference type="SAM" id="Phobius"/>
    </source>
</evidence>
<sequence>MASLTLQLLSLMLMVSAATAWYYRYYGGSVTFTPTGRQPDGTFEVEFRDKQASPSCYQNSYTCYYGDCGWQTQSSSSFIAYNYNYDYWCQNELKTVRKLSSNRPFAIRYPTYYDYWNGFGYWMYNIRSNDAPMEMTAHVDLGTRSDTGQPNNPPVSSTLPVIRIPRNCPRSINLTVFDPDGDRFRCRVPTDRSTYECGLCGLPPEFTVDQNACSVTYQPDYNYYYYYGYVPIELVLEDFPHRHISLSYSDGSYTLKEPLSLHRHKRQATIREAPTTTTEAPTTTTEATTTTTTEAITTTTTEVPTTTTEVPITTTTEATTTTTKATTTTTEIPTTTTTEVPTTTTEVPTTTTEATTTTTTQTPFTTTTTPPFTTVVLATGSYQPSIPALSKVPLQFMVYIDADVPSCLEGDYIPIFSSPTPYNGATLPAYVNRTLTIKVRSSAQYSIINDLITTGPSGISKQRISTEEFHLTWTPTDQDLNHNIPICFVSQAYYNYYYWYWYYYYQAVYSELRCVVANVAHHEAKVTCSETAIKVEVEKDNLIRRNENKLHLFGFTDPSCNLAALSNSTHLVAEISLNACGTLIEEDDTNIIFRNAIAAADPRAVISRNNNVEVGFQCVYPKRSNLTLEFRHKNPYAFTDQGFGTFSFQFEFFESQRFLRLINGSRYPVEVDVEQMMFMQIEAATSIPNVQLFVESCRATPYDNPNSRISYTIIENGCVRDKTVTTYSGSNLQFRFGMEAFEFIGAQPEVYITCSVILCERGVPGTRCSQGCIQPHHRGKRESAAQSSRHMISQGPLRLARAADSPASGLTLNLSTNIVFIVGVLLVCGVVVYRAKRSRSQYQRLPTFESD</sequence>
<evidence type="ECO:0000313" key="8">
    <source>
        <dbReference type="Proteomes" id="UP000515150"/>
    </source>
</evidence>
<dbReference type="InterPro" id="IPR055356">
    <property type="entry name" value="ZP-N"/>
</dbReference>